<dbReference type="EMBL" id="SDPQ02000002">
    <property type="protein sequence ID" value="KAA1398156.1"/>
    <property type="molecule type" value="Genomic_DNA"/>
</dbReference>
<evidence type="ECO:0000313" key="3">
    <source>
        <dbReference type="Proteomes" id="UP000380867"/>
    </source>
</evidence>
<dbReference type="OrthoDB" id="9809583at2"/>
<keyword evidence="2" id="KW-0378">Hydrolase</keyword>
<keyword evidence="3" id="KW-1185">Reference proteome</keyword>
<organism evidence="2 3">
    <name type="scientific">Aeromicrobium ginsengisoli</name>
    <dbReference type="NCBI Taxonomy" id="363867"/>
    <lineage>
        <taxon>Bacteria</taxon>
        <taxon>Bacillati</taxon>
        <taxon>Actinomycetota</taxon>
        <taxon>Actinomycetes</taxon>
        <taxon>Propionibacteriales</taxon>
        <taxon>Nocardioidaceae</taxon>
        <taxon>Aeromicrobium</taxon>
    </lineage>
</organism>
<evidence type="ECO:0000313" key="2">
    <source>
        <dbReference type="EMBL" id="KAA1398156.1"/>
    </source>
</evidence>
<dbReference type="Gene3D" id="2.60.120.200">
    <property type="match status" value="1"/>
</dbReference>
<evidence type="ECO:0000259" key="1">
    <source>
        <dbReference type="PROSITE" id="PS51762"/>
    </source>
</evidence>
<dbReference type="AlphaFoldDB" id="A0A5M4FG96"/>
<sequence>MAADAFVETFDGTRLDEGRWLPHYLPHWSSRAESAATYDLADSELRLSIPADQGLWCHDSHPTPLRVSGIQSGAFSGPAGSTIGQQPFLDGQQVREEEPAWWGWTPRYGRIEVRARMQLSETSMASVWMIGLEDSPERCGEICLFEVFGNAIAAGGSTADVGTGLHAFRDPSLVEEFSADSQPIDVAEPHAYAVEWRPTGVDFLLDGGVVRSSQQAPHYPMQMMIAVFDFPTDEVGAGADAPFLAVDEVRWQPLA</sequence>
<comment type="caution">
    <text evidence="2">The sequence shown here is derived from an EMBL/GenBank/DDBJ whole genome shotgun (WGS) entry which is preliminary data.</text>
</comment>
<dbReference type="GO" id="GO:0005975">
    <property type="term" value="P:carbohydrate metabolic process"/>
    <property type="evidence" value="ECO:0007669"/>
    <property type="project" value="InterPro"/>
</dbReference>
<dbReference type="SUPFAM" id="SSF49899">
    <property type="entry name" value="Concanavalin A-like lectins/glucanases"/>
    <property type="match status" value="1"/>
</dbReference>
<dbReference type="CDD" id="cd00413">
    <property type="entry name" value="Glyco_hydrolase_16"/>
    <property type="match status" value="1"/>
</dbReference>
<dbReference type="RefSeq" id="WP_149689586.1">
    <property type="nucleotide sequence ID" value="NZ_SDPQ02000002.1"/>
</dbReference>
<reference evidence="2" key="1">
    <citation type="submission" date="2019-09" db="EMBL/GenBank/DDBJ databases">
        <authorList>
            <person name="Li J."/>
        </authorList>
    </citation>
    <scope>NUCLEOTIDE SEQUENCE [LARGE SCALE GENOMIC DNA]</scope>
    <source>
        <strain evidence="2">JCM 14732</strain>
    </source>
</reference>
<feature type="domain" description="GH16" evidence="1">
    <location>
        <begin position="54"/>
        <end position="255"/>
    </location>
</feature>
<dbReference type="GO" id="GO:0004553">
    <property type="term" value="F:hydrolase activity, hydrolyzing O-glycosyl compounds"/>
    <property type="evidence" value="ECO:0007669"/>
    <property type="project" value="InterPro"/>
</dbReference>
<dbReference type="PROSITE" id="PS51762">
    <property type="entry name" value="GH16_2"/>
    <property type="match status" value="1"/>
</dbReference>
<gene>
    <name evidence="2" type="ORF">ESP70_012590</name>
</gene>
<dbReference type="InterPro" id="IPR000757">
    <property type="entry name" value="Beta-glucanase-like"/>
</dbReference>
<name>A0A5M4FG96_9ACTN</name>
<protein>
    <submittedName>
        <fullName evidence="2">Glycoside hydrolase family 16 protein</fullName>
    </submittedName>
</protein>
<proteinExistence type="predicted"/>
<dbReference type="Proteomes" id="UP000380867">
    <property type="component" value="Unassembled WGS sequence"/>
</dbReference>
<dbReference type="InterPro" id="IPR013320">
    <property type="entry name" value="ConA-like_dom_sf"/>
</dbReference>
<accession>A0A5M4FG96</accession>
<dbReference type="Pfam" id="PF00722">
    <property type="entry name" value="Glyco_hydro_16"/>
    <property type="match status" value="1"/>
</dbReference>